<accession>A7IEG0</accession>
<evidence type="ECO:0000313" key="3">
    <source>
        <dbReference type="Proteomes" id="UP000002417"/>
    </source>
</evidence>
<evidence type="ECO:0008006" key="4">
    <source>
        <dbReference type="Google" id="ProtNLM"/>
    </source>
</evidence>
<dbReference type="HOGENOM" id="CLU_048775_0_0_5"/>
<dbReference type="STRING" id="78245.Xaut_1154"/>
<gene>
    <name evidence="2" type="ordered locus">Xaut_1154</name>
</gene>
<feature type="signal peptide" evidence="1">
    <location>
        <begin position="1"/>
        <end position="30"/>
    </location>
</feature>
<feature type="chain" id="PRO_5002710895" description="Peptidase A2 domain-containing protein" evidence="1">
    <location>
        <begin position="31"/>
        <end position="363"/>
    </location>
</feature>
<dbReference type="AlphaFoldDB" id="A7IEG0"/>
<proteinExistence type="predicted"/>
<dbReference type="EMBL" id="CP000781">
    <property type="protein sequence ID" value="ABS66403.1"/>
    <property type="molecule type" value="Genomic_DNA"/>
</dbReference>
<dbReference type="KEGG" id="xau:Xaut_1154"/>
<sequence length="363" mass="37161">MNRVRSPAAFLAAVLLAARVLAALLLPALAAGGAAAQQGLTLPYLNAPPDGAPIRRPPTLGLSVGGEIHRAVMDTGSTGVVVSATSIAGFEALPQLGPGELTYSSSGRIMRGVYVETPVTLTGADGTSLTTRPIRVLAVTRIDCLKRARSCRPQEAPRRVAMLGIGFARSRDHQPGATPDRNPFLSLPGMGTPGQPGALGRGYVVRRQSVTVGLSAGDAQGFSQVKLTADPQTGDWAATPVCLSLAGRTPAACGTLLMDTGVTTMFLSLPQAQTDGLVARSARGAPVVANGTRLAVSPGPGATAPAYAFTVGDASDPVVPQAAMLVGRGRRPIFVNTTVRALNAFDYLFDADAGAVGFRPHAP</sequence>
<dbReference type="OrthoDB" id="5631361at2"/>
<dbReference type="InterPro" id="IPR021109">
    <property type="entry name" value="Peptidase_aspartic_dom_sf"/>
</dbReference>
<name>A7IEG0_XANP2</name>
<evidence type="ECO:0000313" key="2">
    <source>
        <dbReference type="EMBL" id="ABS66403.1"/>
    </source>
</evidence>
<reference evidence="2 3" key="1">
    <citation type="submission" date="2007-07" db="EMBL/GenBank/DDBJ databases">
        <title>Complete sequence of chromosome of Xanthobacter autotrophicus Py2.</title>
        <authorList>
            <consortium name="US DOE Joint Genome Institute"/>
            <person name="Copeland A."/>
            <person name="Lucas S."/>
            <person name="Lapidus A."/>
            <person name="Barry K."/>
            <person name="Glavina del Rio T."/>
            <person name="Hammon N."/>
            <person name="Israni S."/>
            <person name="Dalin E."/>
            <person name="Tice H."/>
            <person name="Pitluck S."/>
            <person name="Sims D."/>
            <person name="Brettin T."/>
            <person name="Bruce D."/>
            <person name="Detter J.C."/>
            <person name="Han C."/>
            <person name="Tapia R."/>
            <person name="Brainard J."/>
            <person name="Schmutz J."/>
            <person name="Larimer F."/>
            <person name="Land M."/>
            <person name="Hauser L."/>
            <person name="Kyrpides N."/>
            <person name="Kim E."/>
            <person name="Ensigns S.A."/>
            <person name="Richardson P."/>
        </authorList>
    </citation>
    <scope>NUCLEOTIDE SEQUENCE [LARGE SCALE GENOMIC DNA]</scope>
    <source>
        <strain evidence="3">ATCC BAA-1158 / Py2</strain>
    </source>
</reference>
<keyword evidence="1" id="KW-0732">Signal</keyword>
<protein>
    <recommendedName>
        <fullName evidence="4">Peptidase A2 domain-containing protein</fullName>
    </recommendedName>
</protein>
<keyword evidence="3" id="KW-1185">Reference proteome</keyword>
<evidence type="ECO:0000256" key="1">
    <source>
        <dbReference type="SAM" id="SignalP"/>
    </source>
</evidence>
<dbReference type="eggNOG" id="COG2931">
    <property type="taxonomic scope" value="Bacteria"/>
</dbReference>
<organism evidence="2 3">
    <name type="scientific">Xanthobacter autotrophicus (strain ATCC BAA-1158 / Py2)</name>
    <dbReference type="NCBI Taxonomy" id="78245"/>
    <lineage>
        <taxon>Bacteria</taxon>
        <taxon>Pseudomonadati</taxon>
        <taxon>Pseudomonadota</taxon>
        <taxon>Alphaproteobacteria</taxon>
        <taxon>Hyphomicrobiales</taxon>
        <taxon>Xanthobacteraceae</taxon>
        <taxon>Xanthobacter</taxon>
    </lineage>
</organism>
<dbReference type="Gene3D" id="2.40.70.10">
    <property type="entry name" value="Acid Proteases"/>
    <property type="match status" value="1"/>
</dbReference>
<dbReference type="Proteomes" id="UP000002417">
    <property type="component" value="Chromosome"/>
</dbReference>